<keyword evidence="1" id="KW-0677">Repeat</keyword>
<accession>A0A9N8YRG8</accession>
<dbReference type="EMBL" id="CAJVPQ010000056">
    <property type="protein sequence ID" value="CAG8441445.1"/>
    <property type="molecule type" value="Genomic_DNA"/>
</dbReference>
<sequence>MDLPIYDGNIHPNEWLKQIQTYCFLKKITKDEEILKFAIMMIDSTINIPEKLTSLDELINALKQDHIPEAQGGETSKFINTFRRLCFDAEINNLREQKKYLYESLSNNDHYLKSELYKKMENVNSISELMEEFRNVFIDESNLIRHGSIIALKHAVTGKYLSSIKGLNYTTGSKNQLIFANNLLDSNALWKITFSGNELTSYTNTTNIYLKHKNSGYFLGIYYRFKSPVTQHSEVSCNPVDSYHNTQWKFNNSKLENDQGYLKSNDIINLSNKNYNGQQVVLRSHDFQFTIGNNTFQEVVCHNERLGGNDEWCIELIE</sequence>
<dbReference type="Proteomes" id="UP000789570">
    <property type="component" value="Unassembled WGS sequence"/>
</dbReference>
<dbReference type="AlphaFoldDB" id="A0A9N8YRG8"/>
<evidence type="ECO:0000259" key="2">
    <source>
        <dbReference type="PROSITE" id="PS50919"/>
    </source>
</evidence>
<gene>
    <name evidence="3" type="ORF">FCALED_LOCUS569</name>
</gene>
<evidence type="ECO:0000313" key="3">
    <source>
        <dbReference type="EMBL" id="CAG8441445.1"/>
    </source>
</evidence>
<evidence type="ECO:0000256" key="1">
    <source>
        <dbReference type="ARBA" id="ARBA00022737"/>
    </source>
</evidence>
<organism evidence="3 4">
    <name type="scientific">Funneliformis caledonium</name>
    <dbReference type="NCBI Taxonomy" id="1117310"/>
    <lineage>
        <taxon>Eukaryota</taxon>
        <taxon>Fungi</taxon>
        <taxon>Fungi incertae sedis</taxon>
        <taxon>Mucoromycota</taxon>
        <taxon>Glomeromycotina</taxon>
        <taxon>Glomeromycetes</taxon>
        <taxon>Glomerales</taxon>
        <taxon>Glomeraceae</taxon>
        <taxon>Funneliformis</taxon>
    </lineage>
</organism>
<dbReference type="SUPFAM" id="SSF82109">
    <property type="entry name" value="MIR domain"/>
    <property type="match status" value="1"/>
</dbReference>
<dbReference type="CDD" id="cd23263">
    <property type="entry name" value="beta-trefoil_MIR"/>
    <property type="match status" value="1"/>
</dbReference>
<feature type="domain" description="MIR" evidence="2">
    <location>
        <begin position="141"/>
        <end position="195"/>
    </location>
</feature>
<name>A0A9N8YRG8_9GLOM</name>
<proteinExistence type="predicted"/>
<dbReference type="InterPro" id="IPR036300">
    <property type="entry name" value="MIR_dom_sf"/>
</dbReference>
<keyword evidence="4" id="KW-1185">Reference proteome</keyword>
<dbReference type="InterPro" id="IPR016093">
    <property type="entry name" value="MIR_motif"/>
</dbReference>
<comment type="caution">
    <text evidence="3">The sequence shown here is derived from an EMBL/GenBank/DDBJ whole genome shotgun (WGS) entry which is preliminary data.</text>
</comment>
<protein>
    <submittedName>
        <fullName evidence="3">6593_t:CDS:1</fullName>
    </submittedName>
</protein>
<dbReference type="PROSITE" id="PS50919">
    <property type="entry name" value="MIR"/>
    <property type="match status" value="1"/>
</dbReference>
<dbReference type="Gene3D" id="2.80.10.50">
    <property type="match status" value="1"/>
</dbReference>
<reference evidence="3" key="1">
    <citation type="submission" date="2021-06" db="EMBL/GenBank/DDBJ databases">
        <authorList>
            <person name="Kallberg Y."/>
            <person name="Tangrot J."/>
            <person name="Rosling A."/>
        </authorList>
    </citation>
    <scope>NUCLEOTIDE SEQUENCE</scope>
    <source>
        <strain evidence="3">UK204</strain>
    </source>
</reference>
<evidence type="ECO:0000313" key="4">
    <source>
        <dbReference type="Proteomes" id="UP000789570"/>
    </source>
</evidence>
<dbReference type="OrthoDB" id="2329543at2759"/>